<evidence type="ECO:0000313" key="2">
    <source>
        <dbReference type="EMBL" id="KAK1343664.1"/>
    </source>
</evidence>
<protein>
    <submittedName>
        <fullName evidence="2">Uncharacterized protein</fullName>
    </submittedName>
</protein>
<evidence type="ECO:0000256" key="1">
    <source>
        <dbReference type="SAM" id="MobiDB-lite"/>
    </source>
</evidence>
<reference evidence="2" key="1">
    <citation type="submission" date="2023-06" db="EMBL/GenBank/DDBJ databases">
        <title>Reference genome for the Northern bat (Eptesicus nilssonii), a most northern bat species.</title>
        <authorList>
            <person name="Laine V.N."/>
            <person name="Pulliainen A.T."/>
            <person name="Lilley T.M."/>
        </authorList>
    </citation>
    <scope>NUCLEOTIDE SEQUENCE</scope>
    <source>
        <strain evidence="2">BLF_Eptnil</strain>
        <tissue evidence="2">Kidney</tissue>
    </source>
</reference>
<dbReference type="Proteomes" id="UP001177744">
    <property type="component" value="Unassembled WGS sequence"/>
</dbReference>
<keyword evidence="3" id="KW-1185">Reference proteome</keyword>
<feature type="region of interest" description="Disordered" evidence="1">
    <location>
        <begin position="258"/>
        <end position="399"/>
    </location>
</feature>
<gene>
    <name evidence="2" type="ORF">QTO34_014217</name>
</gene>
<comment type="caution">
    <text evidence="2">The sequence shown here is derived from an EMBL/GenBank/DDBJ whole genome shotgun (WGS) entry which is preliminary data.</text>
</comment>
<accession>A0AA40LU27</accession>
<name>A0AA40LU27_CNENI</name>
<dbReference type="AlphaFoldDB" id="A0AA40LU27"/>
<proteinExistence type="predicted"/>
<evidence type="ECO:0000313" key="3">
    <source>
        <dbReference type="Proteomes" id="UP001177744"/>
    </source>
</evidence>
<organism evidence="2 3">
    <name type="scientific">Cnephaeus nilssonii</name>
    <name type="common">Northern bat</name>
    <name type="synonym">Eptesicus nilssonii</name>
    <dbReference type="NCBI Taxonomy" id="3371016"/>
    <lineage>
        <taxon>Eukaryota</taxon>
        <taxon>Metazoa</taxon>
        <taxon>Chordata</taxon>
        <taxon>Craniata</taxon>
        <taxon>Vertebrata</taxon>
        <taxon>Euteleostomi</taxon>
        <taxon>Mammalia</taxon>
        <taxon>Eutheria</taxon>
        <taxon>Laurasiatheria</taxon>
        <taxon>Chiroptera</taxon>
        <taxon>Yangochiroptera</taxon>
        <taxon>Vespertilionidae</taxon>
        <taxon>Cnephaeus</taxon>
    </lineage>
</organism>
<dbReference type="EMBL" id="JAULJE010000004">
    <property type="protein sequence ID" value="KAK1343664.1"/>
    <property type="molecule type" value="Genomic_DNA"/>
</dbReference>
<sequence>MGADPRPACPSLRFRLRPKDWLGLDLGIDVTEQDPLGHCHHMQIEVGYKAGMIKYSVHALKKATGRLEAQVVPFPFVWTSDSNGMECVLALYQEETTWGNTSCKTLSLLFPSNRGKEQGPPKTIQSPFSDINYTSCLSRGGNNFNVVPGRMPNELRARDQIAAGFESVLFWWSTVNENTGQQNNLLDIIPDLHLDEAMVAGAEAEAVRALDGGQMVVMQVRFPLVGSRPDPGAWIHPDPGAHGLTRTQGVRGLTWTQVRTASPDPGPSLTRIQGHMASPGPGIQLHPDPGAHGLTRTQGHVASPRSRGAWPLPGPGPSLTRIQGHMASPGPRGAQPHPDPGARGLSQTQRHVASPGSRGTWPYPDPGSSFTRTQGCVASPGPRGAWPLPDPGVRGLTRT</sequence>